<reference evidence="3" key="1">
    <citation type="journal article" date="2019" name="Int. J. Syst. Evol. Microbiol.">
        <title>The Global Catalogue of Microorganisms (GCM) 10K type strain sequencing project: providing services to taxonomists for standard genome sequencing and annotation.</title>
        <authorList>
            <consortium name="The Broad Institute Genomics Platform"/>
            <consortium name="The Broad Institute Genome Sequencing Center for Infectious Disease"/>
            <person name="Wu L."/>
            <person name="Ma J."/>
        </authorList>
    </citation>
    <scope>NUCLEOTIDE SEQUENCE [LARGE SCALE GENOMIC DNA]</scope>
    <source>
        <strain evidence="3">JCM 15974</strain>
    </source>
</reference>
<dbReference type="Proteomes" id="UP001501758">
    <property type="component" value="Unassembled WGS sequence"/>
</dbReference>
<evidence type="ECO:0000313" key="2">
    <source>
        <dbReference type="EMBL" id="GAA0714211.1"/>
    </source>
</evidence>
<dbReference type="EMBL" id="BAAAGE010000001">
    <property type="protein sequence ID" value="GAA0714211.1"/>
    <property type="molecule type" value="Genomic_DNA"/>
</dbReference>
<protein>
    <recommendedName>
        <fullName evidence="4">DoxX family protein</fullName>
    </recommendedName>
</protein>
<name>A0ABP3TP64_9FLAO</name>
<gene>
    <name evidence="2" type="ORF">GCM10009430_07030</name>
</gene>
<feature type="transmembrane region" description="Helical" evidence="1">
    <location>
        <begin position="66"/>
        <end position="97"/>
    </location>
</feature>
<evidence type="ECO:0000313" key="3">
    <source>
        <dbReference type="Proteomes" id="UP001501758"/>
    </source>
</evidence>
<keyword evidence="1" id="KW-1133">Transmembrane helix</keyword>
<feature type="transmembrane region" description="Helical" evidence="1">
    <location>
        <begin position="23"/>
        <end position="45"/>
    </location>
</feature>
<evidence type="ECO:0008006" key="4">
    <source>
        <dbReference type="Google" id="ProtNLM"/>
    </source>
</evidence>
<keyword evidence="1" id="KW-0472">Membrane</keyword>
<organism evidence="2 3">
    <name type="scientific">Aquimarina litoralis</name>
    <dbReference type="NCBI Taxonomy" id="584605"/>
    <lineage>
        <taxon>Bacteria</taxon>
        <taxon>Pseudomonadati</taxon>
        <taxon>Bacteroidota</taxon>
        <taxon>Flavobacteriia</taxon>
        <taxon>Flavobacteriales</taxon>
        <taxon>Flavobacteriaceae</taxon>
        <taxon>Aquimarina</taxon>
    </lineage>
</organism>
<comment type="caution">
    <text evidence="2">The sequence shown here is derived from an EMBL/GenBank/DDBJ whole genome shotgun (WGS) entry which is preliminary data.</text>
</comment>
<proteinExistence type="predicted"/>
<feature type="transmembrane region" description="Helical" evidence="1">
    <location>
        <begin position="103"/>
        <end position="122"/>
    </location>
</feature>
<keyword evidence="1" id="KW-0812">Transmembrane</keyword>
<keyword evidence="3" id="KW-1185">Reference proteome</keyword>
<feature type="transmembrane region" description="Helical" evidence="1">
    <location>
        <begin position="129"/>
        <end position="149"/>
    </location>
</feature>
<accession>A0ABP3TP64</accession>
<evidence type="ECO:0000256" key="1">
    <source>
        <dbReference type="SAM" id="Phobius"/>
    </source>
</evidence>
<sequence>MLSFITILDFFTHQKQIRLMDNFMTHIVSITILLFLLITFLQSGIDKLVDWKGNLSWLKEHFSATFLANLVPLLLGTVLLIEVVTAVFCVLGIYQLISDNQTSFAITAMFLACITLLMLLFGQRVAKDYQGALTITCYFIVAVFGLYVVHS</sequence>